<dbReference type="Proteomes" id="UP001293718">
    <property type="component" value="Unassembled WGS sequence"/>
</dbReference>
<comment type="subcellular location">
    <subcellularLocation>
        <location evidence="1">Membrane</location>
        <topology evidence="1">Multi-pass membrane protein</topology>
    </subcellularLocation>
</comment>
<feature type="transmembrane region" description="Helical" evidence="5">
    <location>
        <begin position="36"/>
        <end position="54"/>
    </location>
</feature>
<evidence type="ECO:0000313" key="8">
    <source>
        <dbReference type="Proteomes" id="UP001293718"/>
    </source>
</evidence>
<feature type="transmembrane region" description="Helical" evidence="5">
    <location>
        <begin position="93"/>
        <end position="115"/>
    </location>
</feature>
<feature type="transmembrane region" description="Helical" evidence="5">
    <location>
        <begin position="270"/>
        <end position="289"/>
    </location>
</feature>
<gene>
    <name evidence="7" type="ORF">SM757_20960</name>
</gene>
<feature type="domain" description="EamA" evidence="6">
    <location>
        <begin position="10"/>
        <end position="137"/>
    </location>
</feature>
<dbReference type="Gene3D" id="1.10.3730.20">
    <property type="match status" value="1"/>
</dbReference>
<dbReference type="InterPro" id="IPR050638">
    <property type="entry name" value="AA-Vitamin_Transporters"/>
</dbReference>
<accession>A0ABU5IJI0</accession>
<evidence type="ECO:0000256" key="5">
    <source>
        <dbReference type="SAM" id="Phobius"/>
    </source>
</evidence>
<sequence length="298" mass="30801">MKGRDRLELIVLAALWGGSFLFMRLAAPAFGASPLAAVRVAVASAVLLPLLLLTQPKALAACRGRWAALAVVGLLNSALPFVCYSFAAQSISGGLAAIFNATTPLWGALVAWLWFRERMDAQRMLGLALGFAGVLGLAWDKASFKAGAQDTGLAVLACLAATLMYGVAANATRRWLTGVPALALATGSQMLATVALAVPATLAWPSQPASATAWGAALALGVLSTAVAYVMYFRLIAQVGPANATTVTYLVPLFAMLWGGLVLHEAVTPSMLAGGVVILLGTSLATGWWRPLGAARQP</sequence>
<name>A0ABU5IJI0_9BURK</name>
<dbReference type="InterPro" id="IPR037185">
    <property type="entry name" value="EmrE-like"/>
</dbReference>
<comment type="caution">
    <text evidence="7">The sequence shown here is derived from an EMBL/GenBank/DDBJ whole genome shotgun (WGS) entry which is preliminary data.</text>
</comment>
<dbReference type="Pfam" id="PF00892">
    <property type="entry name" value="EamA"/>
    <property type="match status" value="2"/>
</dbReference>
<evidence type="ECO:0000256" key="3">
    <source>
        <dbReference type="ARBA" id="ARBA00022989"/>
    </source>
</evidence>
<feature type="transmembrane region" description="Helical" evidence="5">
    <location>
        <begin position="66"/>
        <end position="87"/>
    </location>
</feature>
<dbReference type="InterPro" id="IPR000620">
    <property type="entry name" value="EamA_dom"/>
</dbReference>
<organism evidence="7 8">
    <name type="scientific">Azohydromonas lata</name>
    <dbReference type="NCBI Taxonomy" id="45677"/>
    <lineage>
        <taxon>Bacteria</taxon>
        <taxon>Pseudomonadati</taxon>
        <taxon>Pseudomonadota</taxon>
        <taxon>Betaproteobacteria</taxon>
        <taxon>Burkholderiales</taxon>
        <taxon>Sphaerotilaceae</taxon>
        <taxon>Azohydromonas</taxon>
    </lineage>
</organism>
<feature type="transmembrane region" description="Helical" evidence="5">
    <location>
        <begin position="122"/>
        <end position="139"/>
    </location>
</feature>
<dbReference type="EMBL" id="JAXOJX010000038">
    <property type="protein sequence ID" value="MDZ5459051.1"/>
    <property type="molecule type" value="Genomic_DNA"/>
</dbReference>
<evidence type="ECO:0000259" key="6">
    <source>
        <dbReference type="Pfam" id="PF00892"/>
    </source>
</evidence>
<reference evidence="7 8" key="1">
    <citation type="submission" date="2023-11" db="EMBL/GenBank/DDBJ databases">
        <title>Draft genome of Azohydromonas lata strain H1 (DSM1123), a polyhydroxyalkanoate producer.</title>
        <authorList>
            <person name="Traversa D."/>
            <person name="D'Addabbo P."/>
            <person name="Pazzani C."/>
            <person name="Manzari C."/>
            <person name="Chiara M."/>
            <person name="Scrascia M."/>
        </authorList>
    </citation>
    <scope>NUCLEOTIDE SEQUENCE [LARGE SCALE GENOMIC DNA]</scope>
    <source>
        <strain evidence="7 8">H1</strain>
    </source>
</reference>
<keyword evidence="4 5" id="KW-0472">Membrane</keyword>
<feature type="transmembrane region" description="Helical" evidence="5">
    <location>
        <begin position="181"/>
        <end position="205"/>
    </location>
</feature>
<keyword evidence="8" id="KW-1185">Reference proteome</keyword>
<feature type="transmembrane region" description="Helical" evidence="5">
    <location>
        <begin position="151"/>
        <end position="169"/>
    </location>
</feature>
<keyword evidence="2 5" id="KW-0812">Transmembrane</keyword>
<dbReference type="RefSeq" id="WP_066333951.1">
    <property type="nucleotide sequence ID" value="NZ_JAXOJX010000038.1"/>
</dbReference>
<dbReference type="PANTHER" id="PTHR32322">
    <property type="entry name" value="INNER MEMBRANE TRANSPORTER"/>
    <property type="match status" value="1"/>
</dbReference>
<evidence type="ECO:0000256" key="4">
    <source>
        <dbReference type="ARBA" id="ARBA00023136"/>
    </source>
</evidence>
<proteinExistence type="predicted"/>
<feature type="domain" description="EamA" evidence="6">
    <location>
        <begin position="154"/>
        <end position="285"/>
    </location>
</feature>
<protein>
    <submittedName>
        <fullName evidence="7">DMT family transporter</fullName>
    </submittedName>
</protein>
<dbReference type="SUPFAM" id="SSF103481">
    <property type="entry name" value="Multidrug resistance efflux transporter EmrE"/>
    <property type="match status" value="2"/>
</dbReference>
<evidence type="ECO:0000256" key="1">
    <source>
        <dbReference type="ARBA" id="ARBA00004141"/>
    </source>
</evidence>
<evidence type="ECO:0000313" key="7">
    <source>
        <dbReference type="EMBL" id="MDZ5459051.1"/>
    </source>
</evidence>
<feature type="transmembrane region" description="Helical" evidence="5">
    <location>
        <begin position="211"/>
        <end position="232"/>
    </location>
</feature>
<dbReference type="PANTHER" id="PTHR32322:SF9">
    <property type="entry name" value="AMINO-ACID METABOLITE EFFLUX PUMP-RELATED"/>
    <property type="match status" value="1"/>
</dbReference>
<keyword evidence="3 5" id="KW-1133">Transmembrane helix</keyword>
<feature type="transmembrane region" description="Helical" evidence="5">
    <location>
        <begin position="244"/>
        <end position="264"/>
    </location>
</feature>
<evidence type="ECO:0000256" key="2">
    <source>
        <dbReference type="ARBA" id="ARBA00022692"/>
    </source>
</evidence>